<comment type="function">
    <text evidence="14">Catalyzes cross-linking of the peptidoglycan cell wall.</text>
</comment>
<dbReference type="Pfam" id="PF03717">
    <property type="entry name" value="PBP_dimer"/>
    <property type="match status" value="1"/>
</dbReference>
<dbReference type="UniPathway" id="UPA00219"/>
<dbReference type="GO" id="GO:0071972">
    <property type="term" value="F:peptidoglycan L,D-transpeptidase activity"/>
    <property type="evidence" value="ECO:0007669"/>
    <property type="project" value="TreeGrafter"/>
</dbReference>
<dbReference type="Gene3D" id="3.40.710.10">
    <property type="entry name" value="DD-peptidase/beta-lactamase superfamily"/>
    <property type="match status" value="1"/>
</dbReference>
<keyword evidence="4 14" id="KW-0997">Cell inner membrane</keyword>
<dbReference type="OrthoDB" id="9766847at2"/>
<dbReference type="Gene3D" id="3.30.1390.30">
    <property type="entry name" value="Penicillin-binding protein 2a, domain 3"/>
    <property type="match status" value="1"/>
</dbReference>
<evidence type="ECO:0000256" key="6">
    <source>
        <dbReference type="ARBA" id="ARBA00022670"/>
    </source>
</evidence>
<dbReference type="GO" id="GO:0009002">
    <property type="term" value="F:serine-type D-Ala-D-Ala carboxypeptidase activity"/>
    <property type="evidence" value="ECO:0007669"/>
    <property type="project" value="UniProtKB-UniRule"/>
</dbReference>
<dbReference type="InterPro" id="IPR050515">
    <property type="entry name" value="Beta-lactam/transpept"/>
</dbReference>
<feature type="domain" description="Penicillin-binding protein dimerisation" evidence="16">
    <location>
        <begin position="65"/>
        <end position="239"/>
    </location>
</feature>
<dbReference type="InterPro" id="IPR017790">
    <property type="entry name" value="Penicillin-binding_protein_2"/>
</dbReference>
<feature type="active site" description="Acyl-ester intermediate" evidence="14">
    <location>
        <position position="330"/>
    </location>
</feature>
<comment type="subcellular location">
    <subcellularLocation>
        <location evidence="14">Cell inner membrane</location>
        <topology evidence="14">Single-pass membrane protein</topology>
    </subcellularLocation>
    <subcellularLocation>
        <location evidence="2">Cell membrane</location>
    </subcellularLocation>
    <subcellularLocation>
        <location evidence="1">Membrane</location>
        <topology evidence="1">Single-pass membrane protein</topology>
    </subcellularLocation>
</comment>
<comment type="catalytic activity">
    <reaction evidence="14">
        <text>Preferential cleavage: (Ac)2-L-Lys-D-Ala-|-D-Ala. Also transpeptidation of peptidyl-alanyl moieties that are N-acyl substituents of D-alanine.</text>
        <dbReference type="EC" id="3.4.16.4"/>
    </reaction>
</comment>
<evidence type="ECO:0000256" key="5">
    <source>
        <dbReference type="ARBA" id="ARBA00022645"/>
    </source>
</evidence>
<feature type="binding site" evidence="14">
    <location>
        <position position="369"/>
    </location>
    <ligand>
        <name>Zn(2+)</name>
        <dbReference type="ChEBI" id="CHEBI:29105"/>
    </ligand>
</feature>
<dbReference type="Proteomes" id="UP000287996">
    <property type="component" value="Unassembled WGS sequence"/>
</dbReference>
<keyword evidence="5 14" id="KW-0121">Carboxypeptidase</keyword>
<keyword evidence="6 14" id="KW-0645">Protease</keyword>
<evidence type="ECO:0000256" key="7">
    <source>
        <dbReference type="ARBA" id="ARBA00022692"/>
    </source>
</evidence>
<dbReference type="InterPro" id="IPR001460">
    <property type="entry name" value="PCN-bd_Tpept"/>
</dbReference>
<keyword evidence="7 14" id="KW-0812">Transmembrane</keyword>
<dbReference type="EMBL" id="PIQH01000004">
    <property type="protein sequence ID" value="RUO80450.1"/>
    <property type="molecule type" value="Genomic_DNA"/>
</dbReference>
<evidence type="ECO:0000256" key="12">
    <source>
        <dbReference type="ARBA" id="ARBA00023136"/>
    </source>
</evidence>
<dbReference type="PANTHER" id="PTHR30627">
    <property type="entry name" value="PEPTIDOGLYCAN D,D-TRANSPEPTIDASE"/>
    <property type="match status" value="1"/>
</dbReference>
<feature type="binding site" evidence="14">
    <location>
        <position position="354"/>
    </location>
    <ligand>
        <name>Zn(2+)</name>
        <dbReference type="ChEBI" id="CHEBI:29105"/>
    </ligand>
</feature>
<dbReference type="Pfam" id="PF00905">
    <property type="entry name" value="Transpeptidase"/>
    <property type="match status" value="1"/>
</dbReference>
<dbReference type="SUPFAM" id="SSF56519">
    <property type="entry name" value="Penicillin binding protein dimerisation domain"/>
    <property type="match status" value="1"/>
</dbReference>
<evidence type="ECO:0000256" key="4">
    <source>
        <dbReference type="ARBA" id="ARBA00022519"/>
    </source>
</evidence>
<keyword evidence="14" id="KW-0862">Zinc</keyword>
<name>A0A432ZRB3_9GAMM</name>
<proteinExistence type="inferred from homology"/>
<feature type="binding site" evidence="14">
    <location>
        <position position="388"/>
    </location>
    <ligand>
        <name>Zn(2+)</name>
        <dbReference type="ChEBI" id="CHEBI:29105"/>
    </ligand>
</feature>
<dbReference type="AlphaFoldDB" id="A0A432ZRB3"/>
<evidence type="ECO:0000256" key="11">
    <source>
        <dbReference type="ARBA" id="ARBA00022989"/>
    </source>
</evidence>
<dbReference type="GO" id="GO:0006508">
    <property type="term" value="P:proteolysis"/>
    <property type="evidence" value="ECO:0007669"/>
    <property type="project" value="UniProtKB-KW"/>
</dbReference>
<gene>
    <name evidence="14 17" type="primary">mrdA</name>
    <name evidence="17" type="ORF">CWI84_05155</name>
</gene>
<dbReference type="GO" id="GO:0005886">
    <property type="term" value="C:plasma membrane"/>
    <property type="evidence" value="ECO:0007669"/>
    <property type="project" value="UniProtKB-SubCell"/>
</dbReference>
<dbReference type="NCBIfam" id="TIGR03423">
    <property type="entry name" value="pbp2_mrdA"/>
    <property type="match status" value="1"/>
</dbReference>
<comment type="caution">
    <text evidence="17">The sequence shown here is derived from an EMBL/GenBank/DDBJ whole genome shotgun (WGS) entry which is preliminary data.</text>
</comment>
<dbReference type="Gene3D" id="3.90.1310.10">
    <property type="entry name" value="Penicillin-binding protein 2a (Domain 2)"/>
    <property type="match status" value="1"/>
</dbReference>
<organism evidence="17 18">
    <name type="scientific">Idiomarina tyrosinivorans</name>
    <dbReference type="NCBI Taxonomy" id="1445662"/>
    <lineage>
        <taxon>Bacteria</taxon>
        <taxon>Pseudomonadati</taxon>
        <taxon>Pseudomonadota</taxon>
        <taxon>Gammaproteobacteria</taxon>
        <taxon>Alteromonadales</taxon>
        <taxon>Idiomarinaceae</taxon>
        <taxon>Idiomarina</taxon>
    </lineage>
</organism>
<dbReference type="InterPro" id="IPR036138">
    <property type="entry name" value="PBP_dimer_sf"/>
</dbReference>
<dbReference type="GO" id="GO:0071555">
    <property type="term" value="P:cell wall organization"/>
    <property type="evidence" value="ECO:0007669"/>
    <property type="project" value="UniProtKB-KW"/>
</dbReference>
<comment type="similarity">
    <text evidence="14">Belongs to the transpeptidase family. MrdA subfamily.</text>
</comment>
<evidence type="ECO:0000256" key="1">
    <source>
        <dbReference type="ARBA" id="ARBA00004167"/>
    </source>
</evidence>
<evidence type="ECO:0000256" key="9">
    <source>
        <dbReference type="ARBA" id="ARBA00022960"/>
    </source>
</evidence>
<keyword evidence="9 14" id="KW-0133">Cell shape</keyword>
<feature type="transmembrane region" description="Helical" evidence="14">
    <location>
        <begin position="21"/>
        <end position="42"/>
    </location>
</feature>
<dbReference type="GO" id="GO:0008270">
    <property type="term" value="F:zinc ion binding"/>
    <property type="evidence" value="ECO:0007669"/>
    <property type="project" value="UniProtKB-UniRule"/>
</dbReference>
<evidence type="ECO:0000256" key="8">
    <source>
        <dbReference type="ARBA" id="ARBA00022801"/>
    </source>
</evidence>
<keyword evidence="8 14" id="KW-0378">Hydrolase</keyword>
<keyword evidence="11 14" id="KW-1133">Transmembrane helix</keyword>
<evidence type="ECO:0000313" key="18">
    <source>
        <dbReference type="Proteomes" id="UP000287996"/>
    </source>
</evidence>
<evidence type="ECO:0000256" key="13">
    <source>
        <dbReference type="ARBA" id="ARBA00023316"/>
    </source>
</evidence>
<keyword evidence="13 14" id="KW-0961">Cell wall biogenesis/degradation</keyword>
<reference evidence="17 18" key="1">
    <citation type="journal article" date="2011" name="Front. Microbiol.">
        <title>Genomic signatures of strain selection and enhancement in Bacillus atrophaeus var. globigii, a historical biowarfare simulant.</title>
        <authorList>
            <person name="Gibbons H.S."/>
            <person name="Broomall S.M."/>
            <person name="McNew L.A."/>
            <person name="Daligault H."/>
            <person name="Chapman C."/>
            <person name="Bruce D."/>
            <person name="Karavis M."/>
            <person name="Krepps M."/>
            <person name="McGregor P.A."/>
            <person name="Hong C."/>
            <person name="Park K.H."/>
            <person name="Akmal A."/>
            <person name="Feldman A."/>
            <person name="Lin J.S."/>
            <person name="Chang W.E."/>
            <person name="Higgs B.W."/>
            <person name="Demirev P."/>
            <person name="Lindquist J."/>
            <person name="Liem A."/>
            <person name="Fochler E."/>
            <person name="Read T.D."/>
            <person name="Tapia R."/>
            <person name="Johnson S."/>
            <person name="Bishop-Lilly K.A."/>
            <person name="Detter C."/>
            <person name="Han C."/>
            <person name="Sozhamannan S."/>
            <person name="Rosenzweig C.N."/>
            <person name="Skowronski E.W."/>
        </authorList>
    </citation>
    <scope>NUCLEOTIDE SEQUENCE [LARGE SCALE GENOMIC DNA]</scope>
    <source>
        <strain evidence="17 18">CC-PW-9</strain>
    </source>
</reference>
<evidence type="ECO:0000259" key="15">
    <source>
        <dbReference type="Pfam" id="PF00905"/>
    </source>
</evidence>
<dbReference type="InterPro" id="IPR012338">
    <property type="entry name" value="Beta-lactam/transpept-like"/>
</dbReference>
<dbReference type="RefSeq" id="WP_126841507.1">
    <property type="nucleotide sequence ID" value="NZ_PIQH01000004.1"/>
</dbReference>
<sequence length="628" mass="70946">MRKRQTIRDHGAEAQLFFRRTVFCAFVILVLLGVLVANLYYLQVIEYQSLQTRSNDNRIKLLPLAPNRGLIYDRNGQLLAENVPIFSLDVVPEEVSDIETTLKDLQRLLDIPEKNIQAFDDARKRERRFQQITLMDDLNEQQLAKFAAQQYRFPGVSIEARLSRYYPQGEILTHGLGYVAKINRRDVQRLEKENRIANYAATRTIGKLGIEKYYEQRLHGEVGYQRVEVNNRGRVVRTLDVEAPKPGEDLHLTLDMRLQEKAYHLLDDQRGSIVLLDTRTGGVLAMVSRPSYDPNWFVNGISYERYQGLLNSKHSPLLNRATQGGYPPASTIKPMLGVIALDRDIITPTSRIWDPGWFEIKGAKRRYRDWLSWGHGWVNISTAITESCDTFYYDLSLKMGIDLISSSMEEFGFGNFTGIDISEEIDAVMPSRGWKRARFNAPWYAGETISVGIGQSYWTATPLQLAVATSIIANRGKHLEPHFLAYSVIDGETQKYQPVERPPVSINEPKSWEIVRNAMRAVTHSIHGTAYSSFGDAPYDSAGKTGTAQVRSLGANEEYNADEIAERFRDNAMYIGFAPVKEPEIAIAVAVENAGGGGSVAAPMARELMDLYFTLYHPASTEADDADD</sequence>
<dbReference type="EC" id="3.4.16.4" evidence="14"/>
<dbReference type="GO" id="GO:0009252">
    <property type="term" value="P:peptidoglycan biosynthetic process"/>
    <property type="evidence" value="ECO:0007669"/>
    <property type="project" value="UniProtKB-UniRule"/>
</dbReference>
<evidence type="ECO:0000313" key="17">
    <source>
        <dbReference type="EMBL" id="RUO80450.1"/>
    </source>
</evidence>
<comment type="pathway">
    <text evidence="14">Cell wall biogenesis; peptidoglycan biosynthesis.</text>
</comment>
<protein>
    <recommendedName>
        <fullName evidence="14">Peptidoglycan D,D-transpeptidase MrdA</fullName>
        <ecNumber evidence="14">3.4.16.4</ecNumber>
    </recommendedName>
    <alternativeName>
        <fullName evidence="14">Penicillin-binding protein 2</fullName>
        <shortName evidence="14">PBP-2</shortName>
    </alternativeName>
</protein>
<keyword evidence="18" id="KW-1185">Reference proteome</keyword>
<keyword evidence="10 14" id="KW-0573">Peptidoglycan synthesis</keyword>
<evidence type="ECO:0000259" key="16">
    <source>
        <dbReference type="Pfam" id="PF03717"/>
    </source>
</evidence>
<comment type="cofactor">
    <cofactor evidence="14">
        <name>Zn(2+)</name>
        <dbReference type="ChEBI" id="CHEBI:29105"/>
    </cofactor>
    <text evidence="14">Binds one Zn(2+) ion per subunit.</text>
</comment>
<dbReference type="HAMAP" id="MF_02081">
    <property type="entry name" value="MrdA_transpept"/>
    <property type="match status" value="1"/>
</dbReference>
<dbReference type="PANTHER" id="PTHR30627:SF2">
    <property type="entry name" value="PEPTIDOGLYCAN D,D-TRANSPEPTIDASE MRDA"/>
    <property type="match status" value="1"/>
</dbReference>
<keyword evidence="14" id="KW-0479">Metal-binding</keyword>
<dbReference type="SUPFAM" id="SSF56601">
    <property type="entry name" value="beta-lactamase/transpeptidase-like"/>
    <property type="match status" value="1"/>
</dbReference>
<dbReference type="GO" id="GO:0008658">
    <property type="term" value="F:penicillin binding"/>
    <property type="evidence" value="ECO:0007669"/>
    <property type="project" value="UniProtKB-UniRule"/>
</dbReference>
<evidence type="ECO:0000256" key="14">
    <source>
        <dbReference type="HAMAP-Rule" id="MF_02081"/>
    </source>
</evidence>
<keyword evidence="3 14" id="KW-1003">Cell membrane</keyword>
<dbReference type="GO" id="GO:0008360">
    <property type="term" value="P:regulation of cell shape"/>
    <property type="evidence" value="ECO:0007669"/>
    <property type="project" value="UniProtKB-KW"/>
</dbReference>
<feature type="domain" description="Penicillin-binding protein transpeptidase" evidence="15">
    <location>
        <begin position="271"/>
        <end position="610"/>
    </location>
</feature>
<dbReference type="InterPro" id="IPR005311">
    <property type="entry name" value="PBP_dimer"/>
</dbReference>
<accession>A0A432ZRB3</accession>
<evidence type="ECO:0000256" key="10">
    <source>
        <dbReference type="ARBA" id="ARBA00022984"/>
    </source>
</evidence>
<keyword evidence="12 14" id="KW-0472">Membrane</keyword>
<evidence type="ECO:0000256" key="3">
    <source>
        <dbReference type="ARBA" id="ARBA00022475"/>
    </source>
</evidence>
<feature type="binding site" evidence="14">
    <location>
        <position position="375"/>
    </location>
    <ligand>
        <name>Zn(2+)</name>
        <dbReference type="ChEBI" id="CHEBI:29105"/>
    </ligand>
</feature>
<evidence type="ECO:0000256" key="2">
    <source>
        <dbReference type="ARBA" id="ARBA00004236"/>
    </source>
</evidence>